<evidence type="ECO:0000313" key="11">
    <source>
        <dbReference type="EMBL" id="KAG7571439.1"/>
    </source>
</evidence>
<evidence type="ECO:0000256" key="4">
    <source>
        <dbReference type="ARBA" id="ARBA00022840"/>
    </source>
</evidence>
<dbReference type="GO" id="GO:0015421">
    <property type="term" value="F:ABC-type oligopeptide transporter activity"/>
    <property type="evidence" value="ECO:0007669"/>
    <property type="project" value="TreeGrafter"/>
</dbReference>
<dbReference type="Pfam" id="PF00664">
    <property type="entry name" value="ABC_membrane"/>
    <property type="match status" value="3"/>
</dbReference>
<evidence type="ECO:0000259" key="10">
    <source>
        <dbReference type="PROSITE" id="PS50929"/>
    </source>
</evidence>
<comment type="subcellular location">
    <subcellularLocation>
        <location evidence="1">Membrane</location>
        <topology evidence="1">Multi-pass membrane protein</topology>
    </subcellularLocation>
</comment>
<dbReference type="InterPro" id="IPR003439">
    <property type="entry name" value="ABC_transporter-like_ATP-bd"/>
</dbReference>
<dbReference type="InterPro" id="IPR027417">
    <property type="entry name" value="P-loop_NTPase"/>
</dbReference>
<feature type="transmembrane region" description="Helical" evidence="8">
    <location>
        <begin position="1166"/>
        <end position="1186"/>
    </location>
</feature>
<feature type="transmembrane region" description="Helical" evidence="8">
    <location>
        <begin position="46"/>
        <end position="73"/>
    </location>
</feature>
<dbReference type="EMBL" id="JABELV010000007">
    <property type="protein sequence ID" value="KAG7571439.1"/>
    <property type="molecule type" value="Genomic_DNA"/>
</dbReference>
<keyword evidence="12" id="KW-1185">Reference proteome</keyword>
<dbReference type="GO" id="GO:0005743">
    <property type="term" value="C:mitochondrial inner membrane"/>
    <property type="evidence" value="ECO:0007669"/>
    <property type="project" value="TreeGrafter"/>
</dbReference>
<protein>
    <recommendedName>
        <fullName evidence="13">P-loop containing nucleoside triphosphate hydrolase protein</fullName>
    </recommendedName>
</protein>
<dbReference type="InterPro" id="IPR036640">
    <property type="entry name" value="ABC1_TM_sf"/>
</dbReference>
<dbReference type="Gene3D" id="1.20.1560.10">
    <property type="entry name" value="ABC transporter type 1, transmembrane domain"/>
    <property type="match status" value="2"/>
</dbReference>
<organism evidence="11 12">
    <name type="scientific">Filobasidium floriforme</name>
    <dbReference type="NCBI Taxonomy" id="5210"/>
    <lineage>
        <taxon>Eukaryota</taxon>
        <taxon>Fungi</taxon>
        <taxon>Dikarya</taxon>
        <taxon>Basidiomycota</taxon>
        <taxon>Agaricomycotina</taxon>
        <taxon>Tremellomycetes</taxon>
        <taxon>Filobasidiales</taxon>
        <taxon>Filobasidiaceae</taxon>
        <taxon>Filobasidium</taxon>
    </lineage>
</organism>
<keyword evidence="6 8" id="KW-0472">Membrane</keyword>
<feature type="transmembrane region" description="Helical" evidence="8">
    <location>
        <begin position="335"/>
        <end position="355"/>
    </location>
</feature>
<dbReference type="PROSITE" id="PS50893">
    <property type="entry name" value="ABC_TRANSPORTER_2"/>
    <property type="match status" value="2"/>
</dbReference>
<gene>
    <name evidence="11" type="ORF">FFLO_00622</name>
</gene>
<feature type="domain" description="ABC transmembrane type-1" evidence="10">
    <location>
        <begin position="906"/>
        <end position="1191"/>
    </location>
</feature>
<feature type="transmembrane region" description="Helical" evidence="8">
    <location>
        <begin position="903"/>
        <end position="922"/>
    </location>
</feature>
<dbReference type="PROSITE" id="PS50929">
    <property type="entry name" value="ABC_TM1F"/>
    <property type="match status" value="2"/>
</dbReference>
<dbReference type="InterPro" id="IPR017871">
    <property type="entry name" value="ABC_transporter-like_CS"/>
</dbReference>
<feature type="compositionally biased region" description="Polar residues" evidence="7">
    <location>
        <begin position="1"/>
        <end position="14"/>
    </location>
</feature>
<dbReference type="InterPro" id="IPR011527">
    <property type="entry name" value="ABC1_TM_dom"/>
</dbReference>
<evidence type="ECO:0000256" key="1">
    <source>
        <dbReference type="ARBA" id="ARBA00004141"/>
    </source>
</evidence>
<dbReference type="GO" id="GO:0016887">
    <property type="term" value="F:ATP hydrolysis activity"/>
    <property type="evidence" value="ECO:0007669"/>
    <property type="project" value="InterPro"/>
</dbReference>
<dbReference type="Pfam" id="PF00005">
    <property type="entry name" value="ABC_tran"/>
    <property type="match status" value="2"/>
</dbReference>
<feature type="transmembrane region" description="Helical" evidence="8">
    <location>
        <begin position="1049"/>
        <end position="1073"/>
    </location>
</feature>
<accession>A0A8K0JRY4</accession>
<reference evidence="11" key="1">
    <citation type="submission" date="2020-04" db="EMBL/GenBank/DDBJ databases">
        <title>Analysis of mating type loci in Filobasidium floriforme.</title>
        <authorList>
            <person name="Nowrousian M."/>
        </authorList>
    </citation>
    <scope>NUCLEOTIDE SEQUENCE</scope>
    <source>
        <strain evidence="11">CBS 6242</strain>
    </source>
</reference>
<dbReference type="Proteomes" id="UP000812966">
    <property type="component" value="Unassembled WGS sequence"/>
</dbReference>
<feature type="domain" description="ABC transmembrane type-1" evidence="10">
    <location>
        <begin position="46"/>
        <end position="363"/>
    </location>
</feature>
<evidence type="ECO:0000313" key="12">
    <source>
        <dbReference type="Proteomes" id="UP000812966"/>
    </source>
</evidence>
<feature type="region of interest" description="Disordered" evidence="7">
    <location>
        <begin position="1"/>
        <end position="20"/>
    </location>
</feature>
<dbReference type="SUPFAM" id="SSF52540">
    <property type="entry name" value="P-loop containing nucleoside triphosphate hydrolases"/>
    <property type="match status" value="2"/>
</dbReference>
<keyword evidence="5 8" id="KW-1133">Transmembrane helix</keyword>
<dbReference type="GO" id="GO:0090374">
    <property type="term" value="P:oligopeptide export from mitochondrion"/>
    <property type="evidence" value="ECO:0007669"/>
    <property type="project" value="TreeGrafter"/>
</dbReference>
<evidence type="ECO:0008006" key="13">
    <source>
        <dbReference type="Google" id="ProtNLM"/>
    </source>
</evidence>
<name>A0A8K0JRY4_9TREE</name>
<dbReference type="PANTHER" id="PTHR43394">
    <property type="entry name" value="ATP-DEPENDENT PERMEASE MDL1, MITOCHONDRIAL"/>
    <property type="match status" value="1"/>
</dbReference>
<feature type="transmembrane region" description="Helical" evidence="8">
    <location>
        <begin position="942"/>
        <end position="968"/>
    </location>
</feature>
<proteinExistence type="predicted"/>
<dbReference type="FunFam" id="3.40.50.300:FF:001471">
    <property type="entry name" value="P-loop containing nucleoside triphosphate hydrolase protein"/>
    <property type="match status" value="1"/>
</dbReference>
<comment type="caution">
    <text evidence="11">The sequence shown here is derived from an EMBL/GenBank/DDBJ whole genome shotgun (WGS) entry which is preliminary data.</text>
</comment>
<dbReference type="PROSITE" id="PS00211">
    <property type="entry name" value="ABC_TRANSPORTER_1"/>
    <property type="match status" value="1"/>
</dbReference>
<evidence type="ECO:0000256" key="5">
    <source>
        <dbReference type="ARBA" id="ARBA00022989"/>
    </source>
</evidence>
<dbReference type="InterPro" id="IPR003593">
    <property type="entry name" value="AAA+_ATPase"/>
</dbReference>
<evidence type="ECO:0000256" key="2">
    <source>
        <dbReference type="ARBA" id="ARBA00022692"/>
    </source>
</evidence>
<evidence type="ECO:0000256" key="7">
    <source>
        <dbReference type="SAM" id="MobiDB-lite"/>
    </source>
</evidence>
<feature type="transmembrane region" description="Helical" evidence="8">
    <location>
        <begin position="93"/>
        <end position="119"/>
    </location>
</feature>
<feature type="transmembrane region" description="Helical" evidence="8">
    <location>
        <begin position="227"/>
        <end position="246"/>
    </location>
</feature>
<dbReference type="GO" id="GO:0005524">
    <property type="term" value="F:ATP binding"/>
    <property type="evidence" value="ECO:0007669"/>
    <property type="project" value="UniProtKB-KW"/>
</dbReference>
<keyword evidence="2 8" id="KW-0812">Transmembrane</keyword>
<dbReference type="InterPro" id="IPR039421">
    <property type="entry name" value="Type_1_exporter"/>
</dbReference>
<sequence length="1464" mass="160577">MESAQAGPNDSGNGDETPKYTPPKGTIKLLFHNCTTQDILFRVVPAIILAGAAAIVPMYMTILVGDAFGAFSYFPLDYRQSTSEDRANLMASISHSCLILTLVGAAGWVVNCIMIGLWVRVGELIAHRLRSAVFDSVMRRGMEWFDLGMGLKVEEFADKKEAGPGEDAEENVGAGGLMSKFTRETDDVRLACGMNMGQSIQDISTFLACFVMALIKSWRLTLVTTSAIPLLVICQIITQIFVNPMFAAERRALAEASTNVERTTSAMPTVKAFNAQQIEVDKFEHGVEKARSNFVRQAVVWSISAAFGNFVLMAMFIAGFWYGAGLVRAGEVSPATVMTVFWACLLGSASLQQFVPRLVQITHGKESMAGLVALMQAPTTVKGRVRPSSAVSEATLINNTVSPTSPTFRSKPWMRSKPRVNKTASLALRQIKPNNAKGEFNLQGVTFAYPSRPDTLALDNVSLFLPAGETTFIVGGSGSGKSTVAQLMLRLYPADHGEVTLDDQDIQYLDLGFTQEHVAAVQQGCILFDMSVHDNVAMGLAGLPKRKPADATRDQVIEACKMAMMHDFINGLPQGYETKLGAKGASLSGGQKQRLAIARARLRDPTVLVLDEATSALDATSRILVFEAIKRWRKNRTTIVITHDLSQIQNEDFLYLMKDGRVVEQGFRSDLIMKENSEFGIMATIQAQVPFPSTDRDPWETADDLEIMLEDDLKIRPGYLSMRPISRQSFRATSRQSAIKSNAYSTYLEILSDYHGTTGLAPGDRNTKRMSMLLAPGNRLSHRHSMVNMPDRLQAPSPLHLARPASSMARNHSLRSDIEGDTGFVTMLEKSAGKLSPSTASPLSFDRRRWDEDDGAVSQLQIKVDADGKELSAGEAEFVQPSTAPPSIWHLLRTHLPNVPNKWLGVVGLAGAIGHGIITPLWSKEIALLMAAVSAGGDNKAYITYLSIRILGITVGDAFALGAQFFFLEKMAGDWIKMLRAKAFGLVIVQPQPWFDRRENGSSRLVHTLVKDAEDMKPMVSTIIGHSTMVVVMIVAGIAWAMATGWKLTMVGLAVAPIFALIAILQSRIIGLLEAKNKFSREQVSRTFYESVANIRAIRAMALGNTFHTRFTDDLSTTLRSGNVAAWGTGIGTGTGAALPYFVQALLIYVSAIFIVKGYYDFSTMMQVYSLVLFSVTFASQFMDFIPEIAKTKMATADFDRLRQLTTDTVEEKGDLRFPITGHVKFEDVDFAYPTRPDVPILTGVNFELSQGDCVAIVGASGSGKSTIAALLQRLYEPDRGSIRLDRFELGQADVRWLRDHVAVVSQQANLFDATVAENIAYGTHAVPLDEIYRAAKAANVHDFIMSLPQGYETNLGENASLISGGQAQRLQIARALIRRSNILILDECTSALDPENQRAVLDTIMKVKEGKTTVFVTHKADVMRRCDRILCLDSGRIAEQGTWDELMRRRGVFAGLMRAGEWE</sequence>
<dbReference type="Gene3D" id="3.40.50.300">
    <property type="entry name" value="P-loop containing nucleotide triphosphate hydrolases"/>
    <property type="match status" value="2"/>
</dbReference>
<evidence type="ECO:0000256" key="8">
    <source>
        <dbReference type="SAM" id="Phobius"/>
    </source>
</evidence>
<feature type="transmembrane region" description="Helical" evidence="8">
    <location>
        <begin position="1023"/>
        <end position="1043"/>
    </location>
</feature>
<feature type="domain" description="ABC transporter" evidence="9">
    <location>
        <begin position="440"/>
        <end position="684"/>
    </location>
</feature>
<dbReference type="CDD" id="cd18577">
    <property type="entry name" value="ABC_6TM_Pgp_ABCB1_D1_like"/>
    <property type="match status" value="1"/>
</dbReference>
<keyword evidence="3" id="KW-0547">Nucleotide-binding</keyword>
<feature type="domain" description="ABC transporter" evidence="9">
    <location>
        <begin position="1224"/>
        <end position="1460"/>
    </location>
</feature>
<dbReference type="FunFam" id="3.40.50.300:FF:001982">
    <property type="entry name" value="Serine protease/ABC transporter B family protein tagC"/>
    <property type="match status" value="1"/>
</dbReference>
<evidence type="ECO:0000256" key="6">
    <source>
        <dbReference type="ARBA" id="ARBA00023136"/>
    </source>
</evidence>
<dbReference type="CDD" id="cd18578">
    <property type="entry name" value="ABC_6TM_Pgp_ABCB1_D2_like"/>
    <property type="match status" value="1"/>
</dbReference>
<evidence type="ECO:0000259" key="9">
    <source>
        <dbReference type="PROSITE" id="PS50893"/>
    </source>
</evidence>
<dbReference type="PANTHER" id="PTHR43394:SF15">
    <property type="entry name" value="ALPHA-FACTOR-TRANSPORTING ATPASE"/>
    <property type="match status" value="1"/>
</dbReference>
<evidence type="ECO:0000256" key="3">
    <source>
        <dbReference type="ARBA" id="ARBA00022741"/>
    </source>
</evidence>
<dbReference type="SUPFAM" id="SSF90123">
    <property type="entry name" value="ABC transporter transmembrane region"/>
    <property type="match status" value="2"/>
</dbReference>
<dbReference type="SMART" id="SM00382">
    <property type="entry name" value="AAA"/>
    <property type="match status" value="2"/>
</dbReference>
<feature type="transmembrane region" description="Helical" evidence="8">
    <location>
        <begin position="1141"/>
        <end position="1160"/>
    </location>
</feature>
<feature type="transmembrane region" description="Helical" evidence="8">
    <location>
        <begin position="298"/>
        <end position="323"/>
    </location>
</feature>
<keyword evidence="4" id="KW-0067">ATP-binding</keyword>